<dbReference type="PROSITE" id="PS51831">
    <property type="entry name" value="HD"/>
    <property type="match status" value="1"/>
</dbReference>
<dbReference type="KEGG" id="kpf:IX53_02995"/>
<reference evidence="11 12" key="1">
    <citation type="submission" date="2015-04" db="EMBL/GenBank/DDBJ databases">
        <title>Complete Genome Sequence of Kosmotoga pacifica SLHLJ1.</title>
        <authorList>
            <person name="Jiang L.J."/>
            <person name="Shao Z.Z."/>
            <person name="Jebbar M."/>
        </authorList>
    </citation>
    <scope>NUCLEOTIDE SEQUENCE [LARGE SCALE GENOMIC DNA]</scope>
    <source>
        <strain evidence="11 12">SLHLJ1</strain>
    </source>
</reference>
<dbReference type="Gene3D" id="1.10.3210.10">
    <property type="entry name" value="Hypothetical protein af1432"/>
    <property type="match status" value="1"/>
</dbReference>
<keyword evidence="1 7" id="KW-1003">Cell membrane</keyword>
<proteinExistence type="inferred from homology"/>
<evidence type="ECO:0000256" key="2">
    <source>
        <dbReference type="ARBA" id="ARBA00022722"/>
    </source>
</evidence>
<dbReference type="InterPro" id="IPR006675">
    <property type="entry name" value="HDIG_dom"/>
</dbReference>
<dbReference type="InterPro" id="IPR036612">
    <property type="entry name" value="KH_dom_type_1_sf"/>
</dbReference>
<dbReference type="EC" id="3.1.-.-" evidence="7 8"/>
<dbReference type="PANTHER" id="PTHR12826:SF15">
    <property type="entry name" value="RIBONUCLEASE Y"/>
    <property type="match status" value="1"/>
</dbReference>
<dbReference type="GO" id="GO:0016787">
    <property type="term" value="F:hydrolase activity"/>
    <property type="evidence" value="ECO:0007669"/>
    <property type="project" value="UniProtKB-KW"/>
</dbReference>
<dbReference type="CDD" id="cd00077">
    <property type="entry name" value="HDc"/>
    <property type="match status" value="1"/>
</dbReference>
<evidence type="ECO:0000256" key="4">
    <source>
        <dbReference type="ARBA" id="ARBA00022801"/>
    </source>
</evidence>
<dbReference type="PROSITE" id="PS50084">
    <property type="entry name" value="KH_TYPE_1"/>
    <property type="match status" value="1"/>
</dbReference>
<evidence type="ECO:0000256" key="7">
    <source>
        <dbReference type="HAMAP-Rule" id="MF_00335"/>
    </source>
</evidence>
<dbReference type="InterPro" id="IPR004088">
    <property type="entry name" value="KH_dom_type_1"/>
</dbReference>
<evidence type="ECO:0000256" key="5">
    <source>
        <dbReference type="ARBA" id="ARBA00022884"/>
    </source>
</evidence>
<keyword evidence="5 7" id="KW-0694">RNA-binding</keyword>
<dbReference type="GO" id="GO:0005886">
    <property type="term" value="C:plasma membrane"/>
    <property type="evidence" value="ECO:0007669"/>
    <property type="project" value="UniProtKB-SubCell"/>
</dbReference>
<dbReference type="NCBIfam" id="TIGR00277">
    <property type="entry name" value="HDIG"/>
    <property type="match status" value="1"/>
</dbReference>
<evidence type="ECO:0000259" key="10">
    <source>
        <dbReference type="PROSITE" id="PS51831"/>
    </source>
</evidence>
<dbReference type="EMBL" id="CP011232">
    <property type="protein sequence ID" value="AKI96957.1"/>
    <property type="molecule type" value="Genomic_DNA"/>
</dbReference>
<keyword evidence="6 7" id="KW-0472">Membrane</keyword>
<evidence type="ECO:0000256" key="3">
    <source>
        <dbReference type="ARBA" id="ARBA00022759"/>
    </source>
</evidence>
<dbReference type="GO" id="GO:0006402">
    <property type="term" value="P:mRNA catabolic process"/>
    <property type="evidence" value="ECO:0007669"/>
    <property type="project" value="UniProtKB-UniRule"/>
</dbReference>
<feature type="transmembrane region" description="Helical" evidence="7">
    <location>
        <begin position="6"/>
        <end position="24"/>
    </location>
</feature>
<dbReference type="STRING" id="1330330.IX53_02995"/>
<comment type="function">
    <text evidence="7">Endoribonuclease that initiates mRNA decay.</text>
</comment>
<dbReference type="NCBIfam" id="TIGR03319">
    <property type="entry name" value="RNase_Y"/>
    <property type="match status" value="1"/>
</dbReference>
<comment type="similarity">
    <text evidence="7">Belongs to the RNase Y family.</text>
</comment>
<dbReference type="SUPFAM" id="SSF54791">
    <property type="entry name" value="Eukaryotic type KH-domain (KH-domain type I)"/>
    <property type="match status" value="1"/>
</dbReference>
<sequence>MIIGIFIGLIIGTAITFIAIPIVTKRVKNRLEEQLKAARQDAESIKKRALEEAEHLRKKALIEGREELHKFREEMERELRKEREELKQWDERLSRKEDNLDRKEEVLEKMKFELESKREEIKNLKEAAEKKLYELSELTPEEARELVIKRAEEIYEYEIAQRFKQIKDQYEEEAMKHAKWVIVNAVQRYAADVTGDITVSTVSLPSDEMKGRIIGREGRNIRAFEKLTGADLIIDDTPEIVVVSCFNPLRRAVAKLTLERLVEDGRIHPARIEEMYEKAKKAVYLEVKEAGQEALMKVGIPSMHPELVKLLGRLKYRTSYGQNVLEHSIEVAQIATLMAAELGLNVDKVKRGALLHDLGKAVDHELEGSHAIIGGEIAKRYGEKADIVNMIQYHHGETEATSPESVLIAAADAISAARPGARRESLDMYIKRLEKLEEIATSFSHVEKAYAIQAGRELRVIVEPDKVDDLLAEKLAADIARKIEEEMEYPGVVKVTVIRERRSVAYAS</sequence>
<evidence type="ECO:0000313" key="12">
    <source>
        <dbReference type="Proteomes" id="UP000035159"/>
    </source>
</evidence>
<keyword evidence="7" id="KW-0812">Transmembrane</keyword>
<keyword evidence="7" id="KW-1133">Transmembrane helix</keyword>
<dbReference type="AlphaFoldDB" id="A0A0G2Z5Z2"/>
<feature type="coiled-coil region" evidence="9">
    <location>
        <begin position="28"/>
        <end position="138"/>
    </location>
</feature>
<protein>
    <recommendedName>
        <fullName evidence="7 8">Ribonuclease Y</fullName>
        <shortName evidence="7">RNase Y</shortName>
        <ecNumber evidence="7 8">3.1.-.-</ecNumber>
    </recommendedName>
</protein>
<dbReference type="FunFam" id="1.10.3210.10:FF:000022">
    <property type="entry name" value="Ribonuclease Y"/>
    <property type="match status" value="1"/>
</dbReference>
<comment type="subcellular location">
    <subcellularLocation>
        <location evidence="7">Cell membrane</location>
        <topology evidence="7">Single-pass membrane protein</topology>
    </subcellularLocation>
</comment>
<dbReference type="InterPro" id="IPR006674">
    <property type="entry name" value="HD_domain"/>
</dbReference>
<dbReference type="InterPro" id="IPR004087">
    <property type="entry name" value="KH_dom"/>
</dbReference>
<evidence type="ECO:0000256" key="6">
    <source>
        <dbReference type="ARBA" id="ARBA00023136"/>
    </source>
</evidence>
<dbReference type="Proteomes" id="UP000035159">
    <property type="component" value="Chromosome"/>
</dbReference>
<dbReference type="SUPFAM" id="SSF109604">
    <property type="entry name" value="HD-domain/PDEase-like"/>
    <property type="match status" value="1"/>
</dbReference>
<keyword evidence="2 7" id="KW-0540">Nuclease</keyword>
<dbReference type="InterPro" id="IPR017705">
    <property type="entry name" value="Ribonuclease_Y"/>
</dbReference>
<gene>
    <name evidence="7" type="primary">rny</name>
    <name evidence="11" type="ORF">IX53_02995</name>
</gene>
<dbReference type="SMART" id="SM00322">
    <property type="entry name" value="KH"/>
    <property type="match status" value="1"/>
</dbReference>
<dbReference type="PATRIC" id="fig|1330330.3.peg.600"/>
<dbReference type="InterPro" id="IPR022711">
    <property type="entry name" value="RNase_Y_N"/>
</dbReference>
<evidence type="ECO:0000256" key="8">
    <source>
        <dbReference type="NCBIfam" id="TIGR03319"/>
    </source>
</evidence>
<dbReference type="RefSeq" id="WP_047754092.1">
    <property type="nucleotide sequence ID" value="NZ_CAJUHA010000019.1"/>
</dbReference>
<evidence type="ECO:0000256" key="9">
    <source>
        <dbReference type="SAM" id="Coils"/>
    </source>
</evidence>
<dbReference type="Pfam" id="PF12072">
    <property type="entry name" value="RNase_Y_N"/>
    <property type="match status" value="1"/>
</dbReference>
<dbReference type="CDD" id="cd22431">
    <property type="entry name" value="KH-I_RNaseY"/>
    <property type="match status" value="1"/>
</dbReference>
<dbReference type="GO" id="GO:0003723">
    <property type="term" value="F:RNA binding"/>
    <property type="evidence" value="ECO:0007669"/>
    <property type="project" value="UniProtKB-UniRule"/>
</dbReference>
<evidence type="ECO:0000313" key="11">
    <source>
        <dbReference type="EMBL" id="AKI96957.1"/>
    </source>
</evidence>
<dbReference type="HAMAP" id="MF_00335">
    <property type="entry name" value="RNase_Y"/>
    <property type="match status" value="1"/>
</dbReference>
<dbReference type="OrthoDB" id="9803205at2"/>
<dbReference type="Gene3D" id="3.30.1370.10">
    <property type="entry name" value="K Homology domain, type 1"/>
    <property type="match status" value="1"/>
</dbReference>
<dbReference type="PANTHER" id="PTHR12826">
    <property type="entry name" value="RIBONUCLEASE Y"/>
    <property type="match status" value="1"/>
</dbReference>
<dbReference type="Pfam" id="PF00013">
    <property type="entry name" value="KH_1"/>
    <property type="match status" value="1"/>
</dbReference>
<dbReference type="GO" id="GO:0004521">
    <property type="term" value="F:RNA endonuclease activity"/>
    <property type="evidence" value="ECO:0007669"/>
    <property type="project" value="UniProtKB-UniRule"/>
</dbReference>
<feature type="domain" description="HD" evidence="10">
    <location>
        <begin position="324"/>
        <end position="417"/>
    </location>
</feature>
<dbReference type="InterPro" id="IPR003607">
    <property type="entry name" value="HD/PDEase_dom"/>
</dbReference>
<keyword evidence="12" id="KW-1185">Reference proteome</keyword>
<organism evidence="11 12">
    <name type="scientific">Kosmotoga pacifica</name>
    <dbReference type="NCBI Taxonomy" id="1330330"/>
    <lineage>
        <taxon>Bacteria</taxon>
        <taxon>Thermotogati</taxon>
        <taxon>Thermotogota</taxon>
        <taxon>Thermotogae</taxon>
        <taxon>Kosmotogales</taxon>
        <taxon>Kosmotogaceae</taxon>
        <taxon>Kosmotoga</taxon>
    </lineage>
</organism>
<keyword evidence="9" id="KW-0175">Coiled coil</keyword>
<keyword evidence="3 7" id="KW-0255">Endonuclease</keyword>
<accession>A0A0G2Z5Z2</accession>
<dbReference type="SMART" id="SM00471">
    <property type="entry name" value="HDc"/>
    <property type="match status" value="1"/>
</dbReference>
<evidence type="ECO:0000256" key="1">
    <source>
        <dbReference type="ARBA" id="ARBA00022475"/>
    </source>
</evidence>
<dbReference type="Pfam" id="PF01966">
    <property type="entry name" value="HD"/>
    <property type="match status" value="1"/>
</dbReference>
<name>A0A0G2Z5Z2_9BACT</name>
<keyword evidence="4 7" id="KW-0378">Hydrolase</keyword>